<dbReference type="EMBL" id="GBRH01231314">
    <property type="protein sequence ID" value="JAD66581.1"/>
    <property type="molecule type" value="Transcribed_RNA"/>
</dbReference>
<proteinExistence type="predicted"/>
<sequence length="56" mass="6231">MKLQVCLGAPSAHATPAPIPQCHKTPRWHWEVTGDDCVYRLWSASVRGGRALPHKL</sequence>
<evidence type="ECO:0000313" key="1">
    <source>
        <dbReference type="EMBL" id="JAD66581.1"/>
    </source>
</evidence>
<protein>
    <submittedName>
        <fullName evidence="1">Uncharacterized protein</fullName>
    </submittedName>
</protein>
<reference evidence="1" key="2">
    <citation type="journal article" date="2015" name="Data Brief">
        <title>Shoot transcriptome of the giant reed, Arundo donax.</title>
        <authorList>
            <person name="Barrero R.A."/>
            <person name="Guerrero F.D."/>
            <person name="Moolhuijzen P."/>
            <person name="Goolsby J.A."/>
            <person name="Tidwell J."/>
            <person name="Bellgard S.E."/>
            <person name="Bellgard M.I."/>
        </authorList>
    </citation>
    <scope>NUCLEOTIDE SEQUENCE</scope>
    <source>
        <tissue evidence="1">Shoot tissue taken approximately 20 cm above the soil surface</tissue>
    </source>
</reference>
<name>A0A0A9BTH2_ARUDO</name>
<dbReference type="AlphaFoldDB" id="A0A0A9BTH2"/>
<organism evidence="1">
    <name type="scientific">Arundo donax</name>
    <name type="common">Giant reed</name>
    <name type="synonym">Donax arundinaceus</name>
    <dbReference type="NCBI Taxonomy" id="35708"/>
    <lineage>
        <taxon>Eukaryota</taxon>
        <taxon>Viridiplantae</taxon>
        <taxon>Streptophyta</taxon>
        <taxon>Embryophyta</taxon>
        <taxon>Tracheophyta</taxon>
        <taxon>Spermatophyta</taxon>
        <taxon>Magnoliopsida</taxon>
        <taxon>Liliopsida</taxon>
        <taxon>Poales</taxon>
        <taxon>Poaceae</taxon>
        <taxon>PACMAD clade</taxon>
        <taxon>Arundinoideae</taxon>
        <taxon>Arundineae</taxon>
        <taxon>Arundo</taxon>
    </lineage>
</organism>
<accession>A0A0A9BTH2</accession>
<reference evidence="1" key="1">
    <citation type="submission" date="2014-09" db="EMBL/GenBank/DDBJ databases">
        <authorList>
            <person name="Magalhaes I.L.F."/>
            <person name="Oliveira U."/>
            <person name="Santos F.R."/>
            <person name="Vidigal T.H.D.A."/>
            <person name="Brescovit A.D."/>
            <person name="Santos A.J."/>
        </authorList>
    </citation>
    <scope>NUCLEOTIDE SEQUENCE</scope>
    <source>
        <tissue evidence="1">Shoot tissue taken approximately 20 cm above the soil surface</tissue>
    </source>
</reference>